<gene>
    <name evidence="1" type="ORF">AGR2A_pa20007</name>
</gene>
<proteinExistence type="predicted"/>
<sequence>METDLCDASDTMKRGLVIMGETRIWIEKALALERLEIRRRIR</sequence>
<accession>A0A9W5B6H0</accession>
<dbReference type="AlphaFoldDB" id="A0A9W5B6H0"/>
<dbReference type="EMBL" id="FBVY01000040">
    <property type="protein sequence ID" value="CUX01609.1"/>
    <property type="molecule type" value="Genomic_DNA"/>
</dbReference>
<organism evidence="1 2">
    <name type="scientific">Agrobacterium genomosp. 2 str. CFBP 5494</name>
    <dbReference type="NCBI Taxonomy" id="1183436"/>
    <lineage>
        <taxon>Bacteria</taxon>
        <taxon>Pseudomonadati</taxon>
        <taxon>Pseudomonadota</taxon>
        <taxon>Alphaproteobacteria</taxon>
        <taxon>Hyphomicrobiales</taxon>
        <taxon>Rhizobiaceae</taxon>
        <taxon>Rhizobium/Agrobacterium group</taxon>
        <taxon>Agrobacterium</taxon>
        <taxon>Agrobacterium tumefaciens complex</taxon>
    </lineage>
</organism>
<protein>
    <submittedName>
        <fullName evidence="1">Uncharacterized protein</fullName>
    </submittedName>
</protein>
<reference evidence="1 2" key="1">
    <citation type="submission" date="2016-01" db="EMBL/GenBank/DDBJ databases">
        <authorList>
            <person name="Regsiter A."/>
            <person name="william w."/>
        </authorList>
    </citation>
    <scope>NUCLEOTIDE SEQUENCE [LARGE SCALE GENOMIC DNA]</scope>
    <source>
        <strain evidence="1 2">CFBP 5494</strain>
    </source>
</reference>
<dbReference type="Proteomes" id="UP000191933">
    <property type="component" value="Unassembled WGS sequence"/>
</dbReference>
<keyword evidence="2" id="KW-1185">Reference proteome</keyword>
<evidence type="ECO:0000313" key="2">
    <source>
        <dbReference type="Proteomes" id="UP000191933"/>
    </source>
</evidence>
<evidence type="ECO:0000313" key="1">
    <source>
        <dbReference type="EMBL" id="CUX01609.1"/>
    </source>
</evidence>
<name>A0A9W5B6H0_9HYPH</name>
<comment type="caution">
    <text evidence="1">The sequence shown here is derived from an EMBL/GenBank/DDBJ whole genome shotgun (WGS) entry which is preliminary data.</text>
</comment>